<reference evidence="4 5" key="1">
    <citation type="submission" date="2016-12" db="EMBL/GenBank/DDBJ databases">
        <title>Isolation and genomic insights into novel planktonic Zetaproteobacteria from stratified waters of the Chesapeake Bay.</title>
        <authorList>
            <person name="McAllister S.M."/>
            <person name="Kato S."/>
            <person name="Chan C.S."/>
            <person name="Chiu B.K."/>
            <person name="Field E.K."/>
        </authorList>
    </citation>
    <scope>NUCLEOTIDE SEQUENCE [LARGE SCALE GENOMIC DNA]</scope>
    <source>
        <strain evidence="4 5">CP-5</strain>
    </source>
</reference>
<evidence type="ECO:0000256" key="3">
    <source>
        <dbReference type="ARBA" id="ARBA00023186"/>
    </source>
</evidence>
<evidence type="ECO:0000256" key="2">
    <source>
        <dbReference type="ARBA" id="ARBA00019418"/>
    </source>
</evidence>
<protein>
    <recommendedName>
        <fullName evidence="2">FAD assembly factor SdhE</fullName>
    </recommendedName>
</protein>
<dbReference type="Pfam" id="PF03937">
    <property type="entry name" value="Sdh5"/>
    <property type="match status" value="1"/>
</dbReference>
<dbReference type="Proteomes" id="UP000231701">
    <property type="component" value="Chromosome"/>
</dbReference>
<evidence type="ECO:0000313" key="4">
    <source>
        <dbReference type="EMBL" id="ATX79383.1"/>
    </source>
</evidence>
<dbReference type="AlphaFoldDB" id="A0A2K8KX10"/>
<dbReference type="InterPro" id="IPR036714">
    <property type="entry name" value="SDH_sf"/>
</dbReference>
<proteinExistence type="inferred from homology"/>
<gene>
    <name evidence="4" type="ORF">Ga0123461_0963</name>
</gene>
<accession>A0A2K8KX10</accession>
<keyword evidence="3" id="KW-0143">Chaperone</keyword>
<comment type="similarity">
    <text evidence="1">Belongs to the SdhE FAD assembly factor family.</text>
</comment>
<keyword evidence="5" id="KW-1185">Reference proteome</keyword>
<dbReference type="Gene3D" id="1.10.150.250">
    <property type="entry name" value="Flavinator of succinate dehydrogenase"/>
    <property type="match status" value="1"/>
</dbReference>
<dbReference type="RefSeq" id="WP_232710373.1">
    <property type="nucleotide sequence ID" value="NZ_CP018799.1"/>
</dbReference>
<sequence>MVKDTEVNLRRMRYRLNRQGMLELDAWLSPLLDANTEDEKVASAIETLLQCEAPQLQSMMMGQCEIPEALEKWLCR</sequence>
<evidence type="ECO:0000256" key="1">
    <source>
        <dbReference type="ARBA" id="ARBA00008571"/>
    </source>
</evidence>
<organism evidence="4 5">
    <name type="scientific">Mariprofundus aestuarium</name>
    <dbReference type="NCBI Taxonomy" id="1921086"/>
    <lineage>
        <taxon>Bacteria</taxon>
        <taxon>Pseudomonadati</taxon>
        <taxon>Pseudomonadota</taxon>
        <taxon>Candidatius Mariprofundia</taxon>
        <taxon>Mariprofundales</taxon>
        <taxon>Mariprofundaceae</taxon>
        <taxon>Mariprofundus</taxon>
    </lineage>
</organism>
<dbReference type="InterPro" id="IPR005631">
    <property type="entry name" value="SDH"/>
</dbReference>
<evidence type="ECO:0000313" key="5">
    <source>
        <dbReference type="Proteomes" id="UP000231701"/>
    </source>
</evidence>
<dbReference type="KEGG" id="maes:Ga0123461_0963"/>
<name>A0A2K8KX10_MARES</name>
<dbReference type="EMBL" id="CP018799">
    <property type="protein sequence ID" value="ATX79383.1"/>
    <property type="molecule type" value="Genomic_DNA"/>
</dbReference>
<dbReference type="SUPFAM" id="SSF109910">
    <property type="entry name" value="YgfY-like"/>
    <property type="match status" value="1"/>
</dbReference>